<dbReference type="InterPro" id="IPR011706">
    <property type="entry name" value="Cu-oxidase_C"/>
</dbReference>
<reference evidence="15 16" key="1">
    <citation type="submission" date="2021-04" db="EMBL/GenBank/DDBJ databases">
        <authorList>
            <person name="Bliznina A."/>
        </authorList>
    </citation>
    <scope>NUCLEOTIDE SEQUENCE [LARGE SCALE GENOMIC DNA]</scope>
</reference>
<proteinExistence type="inferred from homology"/>
<dbReference type="PROSITE" id="PS00079">
    <property type="entry name" value="MULTICOPPER_OXIDASE1"/>
    <property type="match status" value="1"/>
</dbReference>
<dbReference type="InterPro" id="IPR033138">
    <property type="entry name" value="Cu_oxidase_CS"/>
</dbReference>
<organism evidence="15 16">
    <name type="scientific">Oikopleura dioica</name>
    <name type="common">Tunicate</name>
    <dbReference type="NCBI Taxonomy" id="34765"/>
    <lineage>
        <taxon>Eukaryota</taxon>
        <taxon>Metazoa</taxon>
        <taxon>Chordata</taxon>
        <taxon>Tunicata</taxon>
        <taxon>Appendicularia</taxon>
        <taxon>Copelata</taxon>
        <taxon>Oikopleuridae</taxon>
        <taxon>Oikopleura</taxon>
    </lineage>
</organism>
<feature type="chain" id="PRO_5046066815" description="ferroxidase" evidence="12">
    <location>
        <begin position="18"/>
        <end position="913"/>
    </location>
</feature>
<evidence type="ECO:0000256" key="5">
    <source>
        <dbReference type="ARBA" id="ARBA00022692"/>
    </source>
</evidence>
<feature type="transmembrane region" description="Helical" evidence="11">
    <location>
        <begin position="647"/>
        <end position="668"/>
    </location>
</feature>
<evidence type="ECO:0000256" key="11">
    <source>
        <dbReference type="SAM" id="Phobius"/>
    </source>
</evidence>
<keyword evidence="6" id="KW-0479">Metal-binding</keyword>
<keyword evidence="16" id="KW-1185">Reference proteome</keyword>
<dbReference type="InterPro" id="IPR008972">
    <property type="entry name" value="Cupredoxin"/>
</dbReference>
<dbReference type="EMBL" id="OU015567">
    <property type="protein sequence ID" value="CAG5110670.1"/>
    <property type="molecule type" value="Genomic_DNA"/>
</dbReference>
<evidence type="ECO:0000313" key="15">
    <source>
        <dbReference type="EMBL" id="CAG5110670.1"/>
    </source>
</evidence>
<dbReference type="PRINTS" id="PR00176">
    <property type="entry name" value="NANEUSMPORT"/>
</dbReference>
<dbReference type="SUPFAM" id="SSF161070">
    <property type="entry name" value="SNF-like"/>
    <property type="match status" value="1"/>
</dbReference>
<feature type="transmembrane region" description="Helical" evidence="11">
    <location>
        <begin position="841"/>
        <end position="860"/>
    </location>
</feature>
<feature type="domain" description="Plastocyanin-like" evidence="14">
    <location>
        <begin position="116"/>
        <end position="204"/>
    </location>
</feature>
<evidence type="ECO:0000256" key="7">
    <source>
        <dbReference type="ARBA" id="ARBA00022989"/>
    </source>
</evidence>
<name>A0ABN7T4V4_OIKDI</name>
<dbReference type="Proteomes" id="UP001158576">
    <property type="component" value="Chromosome 2"/>
</dbReference>
<comment type="subcellular location">
    <subcellularLocation>
        <location evidence="1">Membrane</location>
        <topology evidence="1">Multi-pass membrane protein</topology>
    </subcellularLocation>
</comment>
<feature type="domain" description="Plastocyanin-like" evidence="13">
    <location>
        <begin position="424"/>
        <end position="559"/>
    </location>
</feature>
<dbReference type="Pfam" id="PF00209">
    <property type="entry name" value="SNF"/>
    <property type="match status" value="2"/>
</dbReference>
<dbReference type="InterPro" id="IPR011707">
    <property type="entry name" value="Cu-oxidase-like_N"/>
</dbReference>
<feature type="region of interest" description="Disordered" evidence="10">
    <location>
        <begin position="586"/>
        <end position="607"/>
    </location>
</feature>
<dbReference type="InterPro" id="IPR002355">
    <property type="entry name" value="Cu_oxidase_Cu_BS"/>
</dbReference>
<evidence type="ECO:0000313" key="16">
    <source>
        <dbReference type="Proteomes" id="UP001158576"/>
    </source>
</evidence>
<dbReference type="SUPFAM" id="SSF49503">
    <property type="entry name" value="Cupredoxins"/>
    <property type="match status" value="2"/>
</dbReference>
<evidence type="ECO:0000256" key="3">
    <source>
        <dbReference type="ARBA" id="ARBA00013107"/>
    </source>
</evidence>
<dbReference type="PANTHER" id="PTHR11616">
    <property type="entry name" value="SODIUM/CHLORIDE DEPENDENT TRANSPORTER"/>
    <property type="match status" value="1"/>
</dbReference>
<feature type="compositionally biased region" description="Low complexity" evidence="10">
    <location>
        <begin position="594"/>
        <end position="607"/>
    </location>
</feature>
<evidence type="ECO:0000256" key="4">
    <source>
        <dbReference type="ARBA" id="ARBA00022448"/>
    </source>
</evidence>
<dbReference type="InterPro" id="IPR037272">
    <property type="entry name" value="SNS_sf"/>
</dbReference>
<keyword evidence="12" id="KW-0732">Signal</keyword>
<keyword evidence="9 11" id="KW-0472">Membrane</keyword>
<feature type="transmembrane region" description="Helical" evidence="11">
    <location>
        <begin position="872"/>
        <end position="891"/>
    </location>
</feature>
<keyword evidence="4" id="KW-0813">Transport</keyword>
<dbReference type="Gene3D" id="2.60.40.420">
    <property type="entry name" value="Cupredoxins - blue copper proteins"/>
    <property type="match status" value="3"/>
</dbReference>
<dbReference type="Pfam" id="PF07731">
    <property type="entry name" value="Cu-oxidase_2"/>
    <property type="match status" value="1"/>
</dbReference>
<dbReference type="InterPro" id="IPR000175">
    <property type="entry name" value="Na/ntran_symport"/>
</dbReference>
<dbReference type="CDD" id="cd04207">
    <property type="entry name" value="CuRO_3_LCC_like"/>
    <property type="match status" value="1"/>
</dbReference>
<evidence type="ECO:0000256" key="2">
    <source>
        <dbReference type="ARBA" id="ARBA00010609"/>
    </source>
</evidence>
<evidence type="ECO:0000256" key="12">
    <source>
        <dbReference type="SAM" id="SignalP"/>
    </source>
</evidence>
<dbReference type="PROSITE" id="PS50267">
    <property type="entry name" value="NA_NEUROTRAN_SYMP_3"/>
    <property type="match status" value="1"/>
</dbReference>
<evidence type="ECO:0000256" key="9">
    <source>
        <dbReference type="ARBA" id="ARBA00023136"/>
    </source>
</evidence>
<comment type="similarity">
    <text evidence="2">Belongs to the multicopper oxidase family.</text>
</comment>
<keyword evidence="8" id="KW-0560">Oxidoreductase</keyword>
<evidence type="ECO:0000256" key="8">
    <source>
        <dbReference type="ARBA" id="ARBA00023002"/>
    </source>
</evidence>
<dbReference type="EC" id="1.16.3.1" evidence="3"/>
<evidence type="ECO:0000256" key="6">
    <source>
        <dbReference type="ARBA" id="ARBA00022723"/>
    </source>
</evidence>
<dbReference type="PANTHER" id="PTHR11616:SF240">
    <property type="entry name" value="BLOATED TUBULES, ISOFORM B-RELATED"/>
    <property type="match status" value="1"/>
</dbReference>
<feature type="signal peptide" evidence="12">
    <location>
        <begin position="1"/>
        <end position="17"/>
    </location>
</feature>
<feature type="transmembrane region" description="Helical" evidence="11">
    <location>
        <begin position="689"/>
        <end position="716"/>
    </location>
</feature>
<keyword evidence="7 11" id="KW-1133">Transmembrane helix</keyword>
<keyword evidence="5 11" id="KW-0812">Transmembrane</keyword>
<evidence type="ECO:0000256" key="1">
    <source>
        <dbReference type="ARBA" id="ARBA00004141"/>
    </source>
</evidence>
<sequence length="913" mass="102788">MKSRFFYFLLLLDRGNSELVCDFGQRCDSLCEAEICEYNWEVNYKLSNVWTTLDYQFGEEGFWRGFPLFFNETSDRLEIPELDTGLFQEIVIDSVRDENNELKRPEDYLHELSFIDGQDSRRVITVNGQFPGPNIKVKKGSILRIRVRNKLPNEGLTLHWHGLHMIDNFWMDGAAFVSQCPIPGFSEFTYVVKADNSDPTKGFFSIGERFLIPQNAESFELRLINSGFEMLSAVTRLDGRSLRVTATDGRDLQSLEGDVLFLGVGETYNIEVDISPEAESVFLRFWLPVDHFGPEDENVAIHEPYLDVEFKRDSSVEEGDYKSELFTRKPDDAILKNSHENQMSNPIWLNCPFPEEGVVCKTLSDFKRLQSSDHKFAAENSENVPSESLQFDEPDVILTVHVNFNTVGPNGGGGRVTLNGIHFVYPSILTAKVGDLVELRLSNLEERKSRRTYHSMHLHGYEFFLMSMGFAQYAKNGTIIGDNVNVKCKKTPCAFLDYDEEVLKREREERTSYIAKNSILVPPQGYAIVRFRASNPGIWPIHCHQGVHLDGGMSALIEIKDEIENRPFSYLPTNFPRCGNFEPKAFSEKPEPSAHPSAAASTSSEPARGAWNSKADYMFTCIGYAVGLGNICRFPYLVYENGGGAFVFPYIIMLFIVGIPIVVLETTLGQYSSKGPVKIWSFSPIFKGCGFAQVLLMFYVGIYYNVIISYAIFFLFASLDGTLPWVGCDNWWNTPACATSSSNCLVKESYLMQTLGNPGMALVSELNKNYKKDYINAWNDWEVNLSPDNITSLTNAGLWSSDIECNAGISSASSSSSPAEEYMNEYVLGLTDQMTIGGGGIRWQNTLVFIASWVLIYLVLMKGLQEAGKIIWFTAMFPYVVLTCFLIRGLTLDGAGLGLSYYLGAESDFRNGL</sequence>
<evidence type="ECO:0000256" key="10">
    <source>
        <dbReference type="SAM" id="MobiDB-lite"/>
    </source>
</evidence>
<dbReference type="Pfam" id="PF07732">
    <property type="entry name" value="Cu-oxidase_3"/>
    <property type="match status" value="1"/>
</dbReference>
<evidence type="ECO:0000259" key="14">
    <source>
        <dbReference type="Pfam" id="PF07732"/>
    </source>
</evidence>
<accession>A0ABN7T4V4</accession>
<protein>
    <recommendedName>
        <fullName evidence="3">ferroxidase</fullName>
        <ecNumber evidence="3">1.16.3.1</ecNumber>
    </recommendedName>
</protein>
<dbReference type="PROSITE" id="PS00080">
    <property type="entry name" value="MULTICOPPER_OXIDASE2"/>
    <property type="match status" value="1"/>
</dbReference>
<gene>
    <name evidence="15" type="ORF">OKIOD_LOCUS13813</name>
</gene>
<evidence type="ECO:0000259" key="13">
    <source>
        <dbReference type="Pfam" id="PF07731"/>
    </source>
</evidence>